<dbReference type="GO" id="GO:0005743">
    <property type="term" value="C:mitochondrial inner membrane"/>
    <property type="evidence" value="ECO:0007669"/>
    <property type="project" value="TreeGrafter"/>
</dbReference>
<evidence type="ECO:0000313" key="3">
    <source>
        <dbReference type="EMBL" id="KAH3674425.1"/>
    </source>
</evidence>
<reference evidence="3" key="1">
    <citation type="journal article" date="2021" name="Open Biol.">
        <title>Shared evolutionary footprints suggest mitochondrial oxidative damage underlies multiple complex I losses in fungi.</title>
        <authorList>
            <person name="Schikora-Tamarit M.A."/>
            <person name="Marcet-Houben M."/>
            <person name="Nosek J."/>
            <person name="Gabaldon T."/>
        </authorList>
    </citation>
    <scope>NUCLEOTIDE SEQUENCE</scope>
    <source>
        <strain evidence="3">CBS6341</strain>
    </source>
</reference>
<accession>A0A9P8PMV4</accession>
<reference evidence="3" key="2">
    <citation type="submission" date="2021-01" db="EMBL/GenBank/DDBJ databases">
        <authorList>
            <person name="Schikora-Tamarit M.A."/>
        </authorList>
    </citation>
    <scope>NUCLEOTIDE SEQUENCE</scope>
    <source>
        <strain evidence="3">CBS6341</strain>
    </source>
</reference>
<dbReference type="AlphaFoldDB" id="A0A9P8PMV4"/>
<evidence type="ECO:0000256" key="1">
    <source>
        <dbReference type="SAM" id="MobiDB-lite"/>
    </source>
</evidence>
<organism evidence="3 4">
    <name type="scientific">Wickerhamomyces mucosus</name>
    <dbReference type="NCBI Taxonomy" id="1378264"/>
    <lineage>
        <taxon>Eukaryota</taxon>
        <taxon>Fungi</taxon>
        <taxon>Dikarya</taxon>
        <taxon>Ascomycota</taxon>
        <taxon>Saccharomycotina</taxon>
        <taxon>Saccharomycetes</taxon>
        <taxon>Phaffomycetales</taxon>
        <taxon>Wickerhamomycetaceae</taxon>
        <taxon>Wickerhamomyces</taxon>
    </lineage>
</organism>
<dbReference type="Gene3D" id="3.40.50.1820">
    <property type="entry name" value="alpha/beta hydrolase"/>
    <property type="match status" value="2"/>
</dbReference>
<dbReference type="GO" id="GO:0055088">
    <property type="term" value="P:lipid homeostasis"/>
    <property type="evidence" value="ECO:0007669"/>
    <property type="project" value="TreeGrafter"/>
</dbReference>
<dbReference type="GO" id="GO:0035965">
    <property type="term" value="P:cardiolipin acyl-chain remodeling"/>
    <property type="evidence" value="ECO:0007669"/>
    <property type="project" value="TreeGrafter"/>
</dbReference>
<evidence type="ECO:0000259" key="2">
    <source>
        <dbReference type="Pfam" id="PF00561"/>
    </source>
</evidence>
<dbReference type="GO" id="GO:0006654">
    <property type="term" value="P:phosphatidic acid biosynthetic process"/>
    <property type="evidence" value="ECO:0007669"/>
    <property type="project" value="TreeGrafter"/>
</dbReference>
<feature type="region of interest" description="Disordered" evidence="1">
    <location>
        <begin position="229"/>
        <end position="248"/>
    </location>
</feature>
<proteinExistence type="predicted"/>
<dbReference type="GO" id="GO:0042171">
    <property type="term" value="F:lysophosphatidic acid acyltransferase activity"/>
    <property type="evidence" value="ECO:0007669"/>
    <property type="project" value="TreeGrafter"/>
</dbReference>
<dbReference type="SUPFAM" id="SSF53474">
    <property type="entry name" value="alpha/beta-Hydrolases"/>
    <property type="match status" value="1"/>
</dbReference>
<name>A0A9P8PMV4_9ASCO</name>
<feature type="domain" description="AB hydrolase-1" evidence="2">
    <location>
        <begin position="83"/>
        <end position="403"/>
    </location>
</feature>
<dbReference type="GO" id="GO:0004623">
    <property type="term" value="F:phospholipase A2 activity"/>
    <property type="evidence" value="ECO:0007669"/>
    <property type="project" value="TreeGrafter"/>
</dbReference>
<keyword evidence="4" id="KW-1185">Reference proteome</keyword>
<feature type="compositionally biased region" description="Polar residues" evidence="1">
    <location>
        <begin position="238"/>
        <end position="248"/>
    </location>
</feature>
<dbReference type="InterPro" id="IPR029058">
    <property type="entry name" value="AB_hydrolase_fold"/>
</dbReference>
<dbReference type="PANTHER" id="PTHR42886:SF23">
    <property type="entry name" value="1-ACYLGLYCEROL-3-PHOSPHATE O-ACYLTRANSFERASE ICT1-RELATED"/>
    <property type="match status" value="1"/>
</dbReference>
<gene>
    <name evidence="3" type="ORF">WICMUC_003262</name>
</gene>
<evidence type="ECO:0000313" key="4">
    <source>
        <dbReference type="Proteomes" id="UP000769528"/>
    </source>
</evidence>
<sequence length="416" mass="47227">MSATTVNTTTEKPKYALKDSFRHWWNKSNLKEAEHNVLSLLPFYPESDGKRVSQIFDVDIGSNNKIHEFNIKNITPTDNKEQHVVLIHGYGAALGFFYKNFDGLTQRPGVNLHALDLLGYGLSSRPKLPHFKKVSKEDTLKVEDFFIESVEEWRKARNIDKFLLVGHSLGGYLSSLYALKYPEHVDQLVLVSPVGVERSIYDLSSSANSNSTRSNEELVEGPDIEQEVGAHHHDTDSPVHQTKKSSSVHVPDANGYVARIPNYPKYLVYFWENNFSPFSFIRLLGPIGPTMTSRWSFRRFGHLENYSEIMKLHVYSYNTFVAKGSGEYALTRILAPGALARLPLLSRLPQGLKVNSLWLYGDVDWMSKEAGSTIVGQINSHGKVKAEYQVLKNAGHHVYLDNPEDFKDSIFKFFGW</sequence>
<dbReference type="PANTHER" id="PTHR42886">
    <property type="entry name" value="RE40534P-RELATED"/>
    <property type="match status" value="1"/>
</dbReference>
<dbReference type="Proteomes" id="UP000769528">
    <property type="component" value="Unassembled WGS sequence"/>
</dbReference>
<comment type="caution">
    <text evidence="3">The sequence shown here is derived from an EMBL/GenBank/DDBJ whole genome shotgun (WGS) entry which is preliminary data.</text>
</comment>
<dbReference type="Pfam" id="PF00561">
    <property type="entry name" value="Abhydrolase_1"/>
    <property type="match status" value="1"/>
</dbReference>
<dbReference type="InterPro" id="IPR000073">
    <property type="entry name" value="AB_hydrolase_1"/>
</dbReference>
<dbReference type="EMBL" id="JAEUBF010000853">
    <property type="protein sequence ID" value="KAH3674425.1"/>
    <property type="molecule type" value="Genomic_DNA"/>
</dbReference>
<dbReference type="OrthoDB" id="7457040at2759"/>
<protein>
    <recommendedName>
        <fullName evidence="2">AB hydrolase-1 domain-containing protein</fullName>
    </recommendedName>
</protein>